<dbReference type="HOGENOM" id="CLU_2257359_0_0_2"/>
<protein>
    <submittedName>
        <fullName evidence="1">Uncharacterized protein</fullName>
    </submittedName>
</protein>
<proteinExistence type="predicted"/>
<dbReference type="STRING" id="593750.Metfor_0537"/>
<gene>
    <name evidence="1" type="ordered locus">Metfor_0537</name>
</gene>
<reference evidence="1 2" key="2">
    <citation type="journal article" date="2014" name="Genome Announc.">
        <title>Complete Genome Sequence of Methanoregula formicica SMSPT, a Mesophilic Hydrogenotrophic Methanogen Isolated from a Methanogenic Upflow Anaerobic Sludge Blanket Reactor.</title>
        <authorList>
            <person name="Yamamoto K."/>
            <person name="Tamaki H."/>
            <person name="Cadillo-Quiroz H."/>
            <person name="Imachi H."/>
            <person name="Kyrpides N."/>
            <person name="Woyke T."/>
            <person name="Goodwin L."/>
            <person name="Zinder S.H."/>
            <person name="Kamagata Y."/>
            <person name="Liu W.T."/>
        </authorList>
    </citation>
    <scope>NUCLEOTIDE SEQUENCE [LARGE SCALE GENOMIC DNA]</scope>
    <source>
        <strain evidence="2">DSM 22288 / NBRC 105244 / SMSP</strain>
    </source>
</reference>
<dbReference type="PROSITE" id="PS51257">
    <property type="entry name" value="PROKAR_LIPOPROTEIN"/>
    <property type="match status" value="1"/>
</dbReference>
<dbReference type="Proteomes" id="UP000010824">
    <property type="component" value="Chromosome"/>
</dbReference>
<dbReference type="AlphaFoldDB" id="L0HCT7"/>
<dbReference type="RefSeq" id="WP_015284570.1">
    <property type="nucleotide sequence ID" value="NC_019943.1"/>
</dbReference>
<dbReference type="KEGG" id="mfo:Metfor_0537"/>
<accession>L0HCT7</accession>
<evidence type="ECO:0000313" key="2">
    <source>
        <dbReference type="Proteomes" id="UP000010824"/>
    </source>
</evidence>
<sequence precursor="true">MRLMLPAFVIAAMLLLAAGCTQANAPEVKTPVPVSPQTGSVMAAYGYPFPDPNDDTYSLVMPAKDRIPWTKITRLSIGFATVKDRILTDLPTGARRPDSRSPG</sequence>
<organism evidence="1 2">
    <name type="scientific">Methanoregula formicica (strain DSM 22288 / NBRC 105244 / SMSP)</name>
    <dbReference type="NCBI Taxonomy" id="593750"/>
    <lineage>
        <taxon>Archaea</taxon>
        <taxon>Methanobacteriati</taxon>
        <taxon>Methanobacteriota</taxon>
        <taxon>Stenosarchaea group</taxon>
        <taxon>Methanomicrobia</taxon>
        <taxon>Methanomicrobiales</taxon>
        <taxon>Methanoregulaceae</taxon>
        <taxon>Methanoregula</taxon>
    </lineage>
</organism>
<dbReference type="EMBL" id="CP003167">
    <property type="protein sequence ID" value="AGB01606.1"/>
    <property type="molecule type" value="Genomic_DNA"/>
</dbReference>
<reference evidence="2" key="1">
    <citation type="submission" date="2011-12" db="EMBL/GenBank/DDBJ databases">
        <title>Complete sequence of Methanoregula formicicum SMSP.</title>
        <authorList>
            <person name="Lucas S."/>
            <person name="Han J."/>
            <person name="Lapidus A."/>
            <person name="Cheng J.-F."/>
            <person name="Goodwin L."/>
            <person name="Pitluck S."/>
            <person name="Peters L."/>
            <person name="Ovchinnikova G."/>
            <person name="Teshima H."/>
            <person name="Detter J.C."/>
            <person name="Han C."/>
            <person name="Tapia R."/>
            <person name="Land M."/>
            <person name="Hauser L."/>
            <person name="Kyrpides N."/>
            <person name="Ivanova N."/>
            <person name="Pagani I."/>
            <person name="Imachi H."/>
            <person name="Tamaki H."/>
            <person name="Sekiguchi Y."/>
            <person name="Kamagata Y."/>
            <person name="Cadillo-Quiroz H."/>
            <person name="Zinder S."/>
            <person name="Liu W.-T."/>
            <person name="Woyke T."/>
        </authorList>
    </citation>
    <scope>NUCLEOTIDE SEQUENCE [LARGE SCALE GENOMIC DNA]</scope>
    <source>
        <strain evidence="2">DSM 22288 / NBRC 105244 / SMSP</strain>
    </source>
</reference>
<name>L0HCT7_METFS</name>
<evidence type="ECO:0000313" key="1">
    <source>
        <dbReference type="EMBL" id="AGB01606.1"/>
    </source>
</evidence>
<dbReference type="InParanoid" id="L0HCT7"/>
<keyword evidence="2" id="KW-1185">Reference proteome</keyword>
<dbReference type="GeneID" id="14309210"/>